<evidence type="ECO:0000256" key="6">
    <source>
        <dbReference type="ARBA" id="ARBA00022989"/>
    </source>
</evidence>
<evidence type="ECO:0000256" key="10">
    <source>
        <dbReference type="SAM" id="Phobius"/>
    </source>
</evidence>
<gene>
    <name evidence="11" type="ORF">DGUA_6G002465</name>
</gene>
<dbReference type="InterPro" id="IPR004117">
    <property type="entry name" value="7tm6_olfct_rcpt"/>
</dbReference>
<protein>
    <submittedName>
        <fullName evidence="11">Blast:Odorant receptor 59a</fullName>
    </submittedName>
</protein>
<keyword evidence="4 10" id="KW-0812">Transmembrane</keyword>
<evidence type="ECO:0000256" key="8">
    <source>
        <dbReference type="ARBA" id="ARBA00023170"/>
    </source>
</evidence>
<feature type="transmembrane region" description="Helical" evidence="10">
    <location>
        <begin position="120"/>
        <end position="142"/>
    </location>
</feature>
<dbReference type="GO" id="GO:0005886">
    <property type="term" value="C:plasma membrane"/>
    <property type="evidence" value="ECO:0007669"/>
    <property type="project" value="UniProtKB-SubCell"/>
</dbReference>
<feature type="transmembrane region" description="Helical" evidence="10">
    <location>
        <begin position="31"/>
        <end position="50"/>
    </location>
</feature>
<keyword evidence="6 10" id="KW-1133">Transmembrane helix</keyword>
<keyword evidence="8 11" id="KW-0675">Receptor</keyword>
<sequence>MEQLLRMLDERASGMEQRAIYGQVKLKLRTILHVFIGIYMPLALCAKLSFISKEERGLMSPAYLPFDWLHSTRNYYIATSIRFRDPSIDAEKQLEDCITDHKRLLEIFHCMEGFMSLPMFVQFTIAALNLCISVASLVFFVSEPMARIYFIFYAIAIQLQFYPSCYYGTDNVYWFGRLHYAAFSCNWPERKLRIFVERSLMIAEQSSCRWHVARQCEHIFRDPKDGLLPVHDYYSNGK</sequence>
<keyword evidence="9" id="KW-0807">Transducer</keyword>
<dbReference type="PANTHER" id="PTHR21137:SF35">
    <property type="entry name" value="ODORANT RECEPTOR 19A-RELATED"/>
    <property type="match status" value="1"/>
</dbReference>
<feature type="transmembrane region" description="Helical" evidence="10">
    <location>
        <begin position="148"/>
        <end position="169"/>
    </location>
</feature>
<dbReference type="OrthoDB" id="7548151at2759"/>
<evidence type="ECO:0000256" key="5">
    <source>
        <dbReference type="ARBA" id="ARBA00022725"/>
    </source>
</evidence>
<evidence type="ECO:0000313" key="12">
    <source>
        <dbReference type="Proteomes" id="UP000268350"/>
    </source>
</evidence>
<dbReference type="GO" id="GO:0004984">
    <property type="term" value="F:olfactory receptor activity"/>
    <property type="evidence" value="ECO:0007669"/>
    <property type="project" value="InterPro"/>
</dbReference>
<reference evidence="12" key="1">
    <citation type="submission" date="2018-01" db="EMBL/GenBank/DDBJ databases">
        <authorList>
            <person name="Alioto T."/>
            <person name="Alioto T."/>
        </authorList>
    </citation>
    <scope>NUCLEOTIDE SEQUENCE [LARGE SCALE GENOMIC DNA]</scope>
</reference>
<name>A0A3B0JN76_DROGU</name>
<comment type="subcellular location">
    <subcellularLocation>
        <location evidence="1">Cell membrane</location>
        <topology evidence="1">Multi-pass membrane protein</topology>
    </subcellularLocation>
</comment>
<evidence type="ECO:0000256" key="7">
    <source>
        <dbReference type="ARBA" id="ARBA00023136"/>
    </source>
</evidence>
<evidence type="ECO:0000256" key="4">
    <source>
        <dbReference type="ARBA" id="ARBA00022692"/>
    </source>
</evidence>
<dbReference type="GO" id="GO:0007165">
    <property type="term" value="P:signal transduction"/>
    <property type="evidence" value="ECO:0007669"/>
    <property type="project" value="UniProtKB-KW"/>
</dbReference>
<evidence type="ECO:0000256" key="3">
    <source>
        <dbReference type="ARBA" id="ARBA00022606"/>
    </source>
</evidence>
<accession>A0A3B0JN76</accession>
<keyword evidence="3" id="KW-0716">Sensory transduction</keyword>
<evidence type="ECO:0000256" key="2">
    <source>
        <dbReference type="ARBA" id="ARBA00022475"/>
    </source>
</evidence>
<evidence type="ECO:0000313" key="11">
    <source>
        <dbReference type="EMBL" id="SPP74776.1"/>
    </source>
</evidence>
<keyword evidence="2" id="KW-1003">Cell membrane</keyword>
<dbReference type="GO" id="GO:0005549">
    <property type="term" value="F:odorant binding"/>
    <property type="evidence" value="ECO:0007669"/>
    <property type="project" value="InterPro"/>
</dbReference>
<dbReference type="PANTHER" id="PTHR21137">
    <property type="entry name" value="ODORANT RECEPTOR"/>
    <property type="match status" value="1"/>
</dbReference>
<evidence type="ECO:0000256" key="9">
    <source>
        <dbReference type="ARBA" id="ARBA00023224"/>
    </source>
</evidence>
<keyword evidence="7 10" id="KW-0472">Membrane</keyword>
<proteinExistence type="predicted"/>
<dbReference type="AlphaFoldDB" id="A0A3B0JN76"/>
<evidence type="ECO:0000256" key="1">
    <source>
        <dbReference type="ARBA" id="ARBA00004651"/>
    </source>
</evidence>
<organism evidence="11 12">
    <name type="scientific">Drosophila guanche</name>
    <name type="common">Fruit fly</name>
    <dbReference type="NCBI Taxonomy" id="7266"/>
    <lineage>
        <taxon>Eukaryota</taxon>
        <taxon>Metazoa</taxon>
        <taxon>Ecdysozoa</taxon>
        <taxon>Arthropoda</taxon>
        <taxon>Hexapoda</taxon>
        <taxon>Insecta</taxon>
        <taxon>Pterygota</taxon>
        <taxon>Neoptera</taxon>
        <taxon>Endopterygota</taxon>
        <taxon>Diptera</taxon>
        <taxon>Brachycera</taxon>
        <taxon>Muscomorpha</taxon>
        <taxon>Ephydroidea</taxon>
        <taxon>Drosophilidae</taxon>
        <taxon>Drosophila</taxon>
        <taxon>Sophophora</taxon>
    </lineage>
</organism>
<keyword evidence="12" id="KW-1185">Reference proteome</keyword>
<keyword evidence="5" id="KW-0552">Olfaction</keyword>
<dbReference type="EMBL" id="OUUW01000001">
    <property type="protein sequence ID" value="SPP74776.1"/>
    <property type="molecule type" value="Genomic_DNA"/>
</dbReference>
<dbReference type="Pfam" id="PF02949">
    <property type="entry name" value="7tm_6"/>
    <property type="match status" value="2"/>
</dbReference>
<dbReference type="Proteomes" id="UP000268350">
    <property type="component" value="Unassembled WGS sequence"/>
</dbReference>